<comment type="similarity">
    <text evidence="1">Belongs to the AHA1 family.</text>
</comment>
<dbReference type="EMBL" id="QQNH01000008">
    <property type="protein sequence ID" value="RDE09085.1"/>
    <property type="molecule type" value="Genomic_DNA"/>
</dbReference>
<evidence type="ECO:0000256" key="1">
    <source>
        <dbReference type="ARBA" id="ARBA00006817"/>
    </source>
</evidence>
<protein>
    <submittedName>
        <fullName evidence="3">SRPBCC domain-containing protein</fullName>
    </submittedName>
</protein>
<reference evidence="4" key="1">
    <citation type="submission" date="2018-07" db="EMBL/GenBank/DDBJ databases">
        <authorList>
            <person name="Liu B.-T."/>
            <person name="Du Z."/>
        </authorList>
    </citation>
    <scope>NUCLEOTIDE SEQUENCE [LARGE SCALE GENOMIC DNA]</scope>
    <source>
        <strain evidence="4">XYN52</strain>
    </source>
</reference>
<sequence length="154" mass="17285">MTGMVTAVARHEFATLTPEQVYDAWLDPEAVRIWGDRNLKERDASARVTRIEIDPKVGGRFVFADIRGGEESEAWGYYRVLDRPRLLVFTWFTSVQEEVEDASTVTLSITPTAGGCVATMSHEMSVEWADYIEPTAKAWSGMLRAIEETRGQPA</sequence>
<evidence type="ECO:0000259" key="2">
    <source>
        <dbReference type="Pfam" id="PF08327"/>
    </source>
</evidence>
<dbReference type="SUPFAM" id="SSF55961">
    <property type="entry name" value="Bet v1-like"/>
    <property type="match status" value="1"/>
</dbReference>
<dbReference type="Pfam" id="PF08327">
    <property type="entry name" value="AHSA1"/>
    <property type="match status" value="1"/>
</dbReference>
<comment type="caution">
    <text evidence="3">The sequence shown here is derived from an EMBL/GenBank/DDBJ whole genome shotgun (WGS) entry which is preliminary data.</text>
</comment>
<dbReference type="InterPro" id="IPR013538">
    <property type="entry name" value="ASHA1/2-like_C"/>
</dbReference>
<proteinExistence type="inferred from homology"/>
<dbReference type="InterPro" id="IPR023393">
    <property type="entry name" value="START-like_dom_sf"/>
</dbReference>
<dbReference type="AlphaFoldDB" id="A0A369W5F5"/>
<dbReference type="Proteomes" id="UP000253759">
    <property type="component" value="Unassembled WGS sequence"/>
</dbReference>
<dbReference type="Gene3D" id="3.30.530.20">
    <property type="match status" value="1"/>
</dbReference>
<keyword evidence="4" id="KW-1185">Reference proteome</keyword>
<evidence type="ECO:0000313" key="4">
    <source>
        <dbReference type="Proteomes" id="UP000253759"/>
    </source>
</evidence>
<dbReference type="CDD" id="cd07814">
    <property type="entry name" value="SRPBCC_CalC_Aha1-like"/>
    <property type="match status" value="1"/>
</dbReference>
<accession>A0A369W5F5</accession>
<evidence type="ECO:0000313" key="3">
    <source>
        <dbReference type="EMBL" id="RDE09085.1"/>
    </source>
</evidence>
<gene>
    <name evidence="3" type="ORF">DVH29_07790</name>
</gene>
<feature type="domain" description="Activator of Hsp90 ATPase homologue 1/2-like C-terminal" evidence="2">
    <location>
        <begin position="17"/>
        <end position="149"/>
    </location>
</feature>
<dbReference type="OrthoDB" id="9805228at2"/>
<organism evidence="3 4">
    <name type="scientific">Pelagibacterium lacus</name>
    <dbReference type="NCBI Taxonomy" id="2282655"/>
    <lineage>
        <taxon>Bacteria</taxon>
        <taxon>Pseudomonadati</taxon>
        <taxon>Pseudomonadota</taxon>
        <taxon>Alphaproteobacteria</taxon>
        <taxon>Hyphomicrobiales</taxon>
        <taxon>Devosiaceae</taxon>
        <taxon>Pelagibacterium</taxon>
    </lineage>
</organism>
<name>A0A369W5F5_9HYPH</name>